<comment type="caution">
    <text evidence="7">The sequence shown here is derived from an EMBL/GenBank/DDBJ whole genome shotgun (WGS) entry which is preliminary data.</text>
</comment>
<feature type="signal peptide" evidence="5">
    <location>
        <begin position="1"/>
        <end position="32"/>
    </location>
</feature>
<dbReference type="InterPro" id="IPR028081">
    <property type="entry name" value="Leu-bd"/>
</dbReference>
<evidence type="ECO:0000256" key="1">
    <source>
        <dbReference type="ARBA" id="ARBA00010062"/>
    </source>
</evidence>
<evidence type="ECO:0000313" key="7">
    <source>
        <dbReference type="EMBL" id="HBP32071.1"/>
    </source>
</evidence>
<protein>
    <submittedName>
        <fullName evidence="7">Amino acid-binding protein</fullName>
    </submittedName>
</protein>
<evidence type="ECO:0000256" key="5">
    <source>
        <dbReference type="SAM" id="SignalP"/>
    </source>
</evidence>
<keyword evidence="4" id="KW-0029">Amino-acid transport</keyword>
<evidence type="ECO:0000313" key="8">
    <source>
        <dbReference type="Proteomes" id="UP000264036"/>
    </source>
</evidence>
<dbReference type="Pfam" id="PF13458">
    <property type="entry name" value="Peripla_BP_6"/>
    <property type="match status" value="1"/>
</dbReference>
<evidence type="ECO:0000259" key="6">
    <source>
        <dbReference type="Pfam" id="PF13458"/>
    </source>
</evidence>
<dbReference type="SUPFAM" id="SSF53822">
    <property type="entry name" value="Periplasmic binding protein-like I"/>
    <property type="match status" value="1"/>
</dbReference>
<dbReference type="PANTHER" id="PTHR47151:SF2">
    <property type="entry name" value="AMINO ACID BINDING PROTEIN"/>
    <property type="match status" value="1"/>
</dbReference>
<comment type="similarity">
    <text evidence="1">Belongs to the leucine-binding protein family.</text>
</comment>
<dbReference type="Proteomes" id="UP000264036">
    <property type="component" value="Unassembled WGS sequence"/>
</dbReference>
<dbReference type="Gene3D" id="3.40.50.2300">
    <property type="match status" value="2"/>
</dbReference>
<dbReference type="PRINTS" id="PR00337">
    <property type="entry name" value="LEUILEVALBP"/>
</dbReference>
<name>A0A356LNA6_9BURK</name>
<dbReference type="AlphaFoldDB" id="A0A356LNA6"/>
<organism evidence="7 8">
    <name type="scientific">Advenella kashmirensis</name>
    <dbReference type="NCBI Taxonomy" id="310575"/>
    <lineage>
        <taxon>Bacteria</taxon>
        <taxon>Pseudomonadati</taxon>
        <taxon>Pseudomonadota</taxon>
        <taxon>Betaproteobacteria</taxon>
        <taxon>Burkholderiales</taxon>
        <taxon>Alcaligenaceae</taxon>
    </lineage>
</organism>
<dbReference type="EMBL" id="DOEK01000047">
    <property type="protein sequence ID" value="HBP32071.1"/>
    <property type="molecule type" value="Genomic_DNA"/>
</dbReference>
<evidence type="ECO:0000256" key="4">
    <source>
        <dbReference type="ARBA" id="ARBA00022970"/>
    </source>
</evidence>
<gene>
    <name evidence="7" type="ORF">DD666_22010</name>
</gene>
<dbReference type="CDD" id="cd06340">
    <property type="entry name" value="PBP1_ABC_ligand_binding-like"/>
    <property type="match status" value="1"/>
</dbReference>
<feature type="chain" id="PRO_5016799643" evidence="5">
    <location>
        <begin position="33"/>
        <end position="408"/>
    </location>
</feature>
<feature type="domain" description="Leucine-binding protein" evidence="6">
    <location>
        <begin position="34"/>
        <end position="389"/>
    </location>
</feature>
<accession>A0A356LNA6</accession>
<evidence type="ECO:0000256" key="2">
    <source>
        <dbReference type="ARBA" id="ARBA00022448"/>
    </source>
</evidence>
<keyword evidence="2" id="KW-0813">Transport</keyword>
<reference evidence="7 8" key="1">
    <citation type="journal article" date="2018" name="Nat. Biotechnol.">
        <title>A standardized bacterial taxonomy based on genome phylogeny substantially revises the tree of life.</title>
        <authorList>
            <person name="Parks D.H."/>
            <person name="Chuvochina M."/>
            <person name="Waite D.W."/>
            <person name="Rinke C."/>
            <person name="Skarshewski A."/>
            <person name="Chaumeil P.A."/>
            <person name="Hugenholtz P."/>
        </authorList>
    </citation>
    <scope>NUCLEOTIDE SEQUENCE [LARGE SCALE GENOMIC DNA]</scope>
    <source>
        <strain evidence="7">UBA10707</strain>
    </source>
</reference>
<sequence length="408" mass="44029">MKIDIKAGVLAGKVFCIGCSASFLLAGHSVFAAPVKVGAIFPMSGNFATFGTQCFKGVELAVEQANAQGGINGDKIELVKADAADTSQAVSETRRLISRENVKAIFGTYASGLSYAATPVAELAGVPYFEVTGTADNLTERKFQYLFRASAPASAFGISSMEALQKIVMPHYKLTPENARVAIINEDSLYGASVARKQLEIAKKAGLNVVETIPYSAKTVDLSSAVLRLKQSKINVVMHTGYQNDSILLHRQMAEARFKPTALVGGGGGYSLYETRRAIGDKLDGTVTTDFALVDINPEGAMGLNEFTEAYKAKYKQEPTAYSVISYAGAKSFIDAMKKAKSFDKDDIRSAVMSMDEAMGSQATGYGMKYAENGQNTRYRMIIMQWQKGELKAIYPESLAVAKVEFKD</sequence>
<dbReference type="InterPro" id="IPR000709">
    <property type="entry name" value="Leu_Ile_Val-bd"/>
</dbReference>
<keyword evidence="3 5" id="KW-0732">Signal</keyword>
<proteinExistence type="inferred from homology"/>
<dbReference type="InterPro" id="IPR028082">
    <property type="entry name" value="Peripla_BP_I"/>
</dbReference>
<dbReference type="PANTHER" id="PTHR47151">
    <property type="entry name" value="LEU/ILE/VAL-BINDING ABC TRANSPORTER SUBUNIT"/>
    <property type="match status" value="1"/>
</dbReference>
<dbReference type="PROSITE" id="PS00018">
    <property type="entry name" value="EF_HAND_1"/>
    <property type="match status" value="1"/>
</dbReference>
<dbReference type="GO" id="GO:0006865">
    <property type="term" value="P:amino acid transport"/>
    <property type="evidence" value="ECO:0007669"/>
    <property type="project" value="UniProtKB-KW"/>
</dbReference>
<evidence type="ECO:0000256" key="3">
    <source>
        <dbReference type="ARBA" id="ARBA00022729"/>
    </source>
</evidence>
<dbReference type="InterPro" id="IPR018247">
    <property type="entry name" value="EF_Hand_1_Ca_BS"/>
</dbReference>